<dbReference type="InterPro" id="IPR050266">
    <property type="entry name" value="AB_hydrolase_sf"/>
</dbReference>
<dbReference type="AlphaFoldDB" id="A0A6J6GVB0"/>
<reference evidence="2" key="1">
    <citation type="submission" date="2020-05" db="EMBL/GenBank/DDBJ databases">
        <authorList>
            <person name="Chiriac C."/>
            <person name="Salcher M."/>
            <person name="Ghai R."/>
            <person name="Kavagutti S V."/>
        </authorList>
    </citation>
    <scope>NUCLEOTIDE SEQUENCE</scope>
</reference>
<protein>
    <submittedName>
        <fullName evidence="2">Unannotated protein</fullName>
    </submittedName>
</protein>
<dbReference type="PRINTS" id="PR00412">
    <property type="entry name" value="EPOXHYDRLASE"/>
</dbReference>
<accession>A0A6J6GVB0</accession>
<dbReference type="Pfam" id="PF12697">
    <property type="entry name" value="Abhydrolase_6"/>
    <property type="match status" value="1"/>
</dbReference>
<organism evidence="2">
    <name type="scientific">freshwater metagenome</name>
    <dbReference type="NCBI Taxonomy" id="449393"/>
    <lineage>
        <taxon>unclassified sequences</taxon>
        <taxon>metagenomes</taxon>
        <taxon>ecological metagenomes</taxon>
    </lineage>
</organism>
<dbReference type="InterPro" id="IPR029058">
    <property type="entry name" value="AB_hydrolase_fold"/>
</dbReference>
<dbReference type="PANTHER" id="PTHR43798">
    <property type="entry name" value="MONOACYLGLYCEROL LIPASE"/>
    <property type="match status" value="1"/>
</dbReference>
<dbReference type="EMBL" id="CAEZUW010000005">
    <property type="protein sequence ID" value="CAB4605247.1"/>
    <property type="molecule type" value="Genomic_DNA"/>
</dbReference>
<evidence type="ECO:0000259" key="1">
    <source>
        <dbReference type="Pfam" id="PF12697"/>
    </source>
</evidence>
<sequence length="289" mass="31513">MTLAPELVTRAQGRKTFSQLNLGGASTFVASYSADKRSAKRVLLIHGIRGTHHGLEAIVGALPNYECIVPDLPAFGRSEPLTGVHDLAALHGWLDELIDLFKPDAIVAHSYGTLLTSGTPAAAGIQQVLINPVLSPNKNRARSLSSRLTTGFYQLCNALGENWGRRLSSTRLLVDAMSFVLASKKGSNVRSWVFAQHREHFSSFASLRTLSEHSKLATSLSLKVEPYRKTPLLLIAATRDPISDFGQIERFAKEIESAQLEALEGFGHLIHYEAPELAAHAIERVLGTK</sequence>
<dbReference type="InterPro" id="IPR000073">
    <property type="entry name" value="AB_hydrolase_1"/>
</dbReference>
<feature type="domain" description="AB hydrolase-1" evidence="1">
    <location>
        <begin position="42"/>
        <end position="279"/>
    </location>
</feature>
<dbReference type="Gene3D" id="3.40.50.1820">
    <property type="entry name" value="alpha/beta hydrolase"/>
    <property type="match status" value="1"/>
</dbReference>
<proteinExistence type="predicted"/>
<gene>
    <name evidence="2" type="ORF">UFOPK1855_00076</name>
</gene>
<dbReference type="SUPFAM" id="SSF53474">
    <property type="entry name" value="alpha/beta-Hydrolases"/>
    <property type="match status" value="1"/>
</dbReference>
<name>A0A6J6GVB0_9ZZZZ</name>
<dbReference type="InterPro" id="IPR000639">
    <property type="entry name" value="Epox_hydrolase-like"/>
</dbReference>
<dbReference type="GO" id="GO:0003824">
    <property type="term" value="F:catalytic activity"/>
    <property type="evidence" value="ECO:0007669"/>
    <property type="project" value="InterPro"/>
</dbReference>
<evidence type="ECO:0000313" key="2">
    <source>
        <dbReference type="EMBL" id="CAB4605247.1"/>
    </source>
</evidence>